<keyword evidence="3" id="KW-1185">Reference proteome</keyword>
<feature type="domain" description="Teneurin TTR-like" evidence="1">
    <location>
        <begin position="11"/>
        <end position="52"/>
    </location>
</feature>
<protein>
    <recommendedName>
        <fullName evidence="1">Teneurin TTR-like domain-containing protein</fullName>
    </recommendedName>
</protein>
<dbReference type="Pfam" id="PF25020">
    <property type="entry name" value="TTR_TEN1-4"/>
    <property type="match status" value="1"/>
</dbReference>
<dbReference type="EMBL" id="BPLR01008268">
    <property type="protein sequence ID" value="GIY23362.1"/>
    <property type="molecule type" value="Genomic_DNA"/>
</dbReference>
<dbReference type="InterPro" id="IPR056820">
    <property type="entry name" value="TEN_TTR-like"/>
</dbReference>
<evidence type="ECO:0000313" key="2">
    <source>
        <dbReference type="EMBL" id="GIY23362.1"/>
    </source>
</evidence>
<reference evidence="2 3" key="1">
    <citation type="submission" date="2021-06" db="EMBL/GenBank/DDBJ databases">
        <title>Caerostris extrusa draft genome.</title>
        <authorList>
            <person name="Kono N."/>
            <person name="Arakawa K."/>
        </authorList>
    </citation>
    <scope>NUCLEOTIDE SEQUENCE [LARGE SCALE GENOMIC DNA]</scope>
</reference>
<accession>A0AAV4RPP4</accession>
<organism evidence="2 3">
    <name type="scientific">Caerostris extrusa</name>
    <name type="common">Bark spider</name>
    <name type="synonym">Caerostris bankana</name>
    <dbReference type="NCBI Taxonomy" id="172846"/>
    <lineage>
        <taxon>Eukaryota</taxon>
        <taxon>Metazoa</taxon>
        <taxon>Ecdysozoa</taxon>
        <taxon>Arthropoda</taxon>
        <taxon>Chelicerata</taxon>
        <taxon>Arachnida</taxon>
        <taxon>Araneae</taxon>
        <taxon>Araneomorphae</taxon>
        <taxon>Entelegynae</taxon>
        <taxon>Araneoidea</taxon>
        <taxon>Araneidae</taxon>
        <taxon>Caerostris</taxon>
    </lineage>
</organism>
<proteinExistence type="predicted"/>
<dbReference type="AlphaFoldDB" id="A0AAV4RPP4"/>
<evidence type="ECO:0000313" key="3">
    <source>
        <dbReference type="Proteomes" id="UP001054945"/>
    </source>
</evidence>
<sequence>MFGCCFVLGACRVSVIRGRVVSREGNGLIGIRVSVATDPQFGFTLTRSDGCYVVSLKSFRPELVDCSTHQQKRWDVFAHALNVTRLNFSHFERLVVV</sequence>
<evidence type="ECO:0000259" key="1">
    <source>
        <dbReference type="Pfam" id="PF25020"/>
    </source>
</evidence>
<comment type="caution">
    <text evidence="2">The sequence shown here is derived from an EMBL/GenBank/DDBJ whole genome shotgun (WGS) entry which is preliminary data.</text>
</comment>
<name>A0AAV4RPP4_CAEEX</name>
<dbReference type="Proteomes" id="UP001054945">
    <property type="component" value="Unassembled WGS sequence"/>
</dbReference>
<dbReference type="InterPro" id="IPR008969">
    <property type="entry name" value="CarboxyPept-like_regulatory"/>
</dbReference>
<dbReference type="SUPFAM" id="SSF49464">
    <property type="entry name" value="Carboxypeptidase regulatory domain-like"/>
    <property type="match status" value="1"/>
</dbReference>
<gene>
    <name evidence="2" type="ORF">CEXT_49991</name>
</gene>